<reference evidence="1 2" key="1">
    <citation type="submission" date="2014-09" db="EMBL/GenBank/DDBJ databases">
        <authorList>
            <person name="Ellenberger Sabrina"/>
        </authorList>
    </citation>
    <scope>NUCLEOTIDE SEQUENCE [LARGE SCALE GENOMIC DNA]</scope>
    <source>
        <strain evidence="1 2">CBS 412.66</strain>
    </source>
</reference>
<dbReference type="AlphaFoldDB" id="A0A0B7NCA6"/>
<gene>
    <name evidence="1" type="primary">PARPA_07031.1 scaffold 25231</name>
</gene>
<organism evidence="1 2">
    <name type="scientific">Parasitella parasitica</name>
    <dbReference type="NCBI Taxonomy" id="35722"/>
    <lineage>
        <taxon>Eukaryota</taxon>
        <taxon>Fungi</taxon>
        <taxon>Fungi incertae sedis</taxon>
        <taxon>Mucoromycota</taxon>
        <taxon>Mucoromycotina</taxon>
        <taxon>Mucoromycetes</taxon>
        <taxon>Mucorales</taxon>
        <taxon>Mucorineae</taxon>
        <taxon>Mucoraceae</taxon>
        <taxon>Parasitella</taxon>
    </lineage>
</organism>
<dbReference type="OrthoDB" id="2254641at2759"/>
<evidence type="ECO:0000313" key="2">
    <source>
        <dbReference type="Proteomes" id="UP000054107"/>
    </source>
</evidence>
<name>A0A0B7NCA6_9FUNG</name>
<keyword evidence="2" id="KW-1185">Reference proteome</keyword>
<evidence type="ECO:0000313" key="1">
    <source>
        <dbReference type="EMBL" id="CEP13008.1"/>
    </source>
</evidence>
<accession>A0A0B7NCA6</accession>
<proteinExistence type="predicted"/>
<dbReference type="EMBL" id="LN728865">
    <property type="protein sequence ID" value="CEP13008.1"/>
    <property type="molecule type" value="Genomic_DNA"/>
</dbReference>
<protein>
    <submittedName>
        <fullName evidence="1">Uncharacterized protein</fullName>
    </submittedName>
</protein>
<sequence length="271" mass="30090">MSSENGPDEAHLTEQSENTIVEAVSSSILGAQTTLGAICSHYEQSAQKSVDMASRMALLVQQIYKANMKIESAFAPVGNGNIRMSLTIKNETMLPATSMTGILNLETKDADILYGNDGKPDLFKTPCNLAPQALYTQEIEIRLKKITQCNGTVILNFMNPLSPNDSIELKREFGLYLIDQCKKEILDSKLDLDLVDRLCYPVRFLRDIFEIQPIIGISYGMCIALSSSKYKIVCEVIDMSEDLKSVEVEFTSNDQQVAQRLIEELSILCGV</sequence>
<dbReference type="Proteomes" id="UP000054107">
    <property type="component" value="Unassembled WGS sequence"/>
</dbReference>